<keyword evidence="3" id="KW-0472">Membrane</keyword>
<feature type="transmembrane region" description="Helical" evidence="3">
    <location>
        <begin position="24"/>
        <end position="54"/>
    </location>
</feature>
<dbReference type="Pfam" id="PF01066">
    <property type="entry name" value="CDP-OH_P_transf"/>
    <property type="match status" value="1"/>
</dbReference>
<dbReference type="InterPro" id="IPR000462">
    <property type="entry name" value="CDP-OH_P_trans"/>
</dbReference>
<keyword evidence="1 2" id="KW-0808">Transferase</keyword>
<protein>
    <submittedName>
        <fullName evidence="4">CDP-alcohol phosphatidyltransferase family protein</fullName>
    </submittedName>
</protein>
<dbReference type="EMBL" id="CP124535">
    <property type="protein sequence ID" value="WGV14747.1"/>
    <property type="molecule type" value="Genomic_DNA"/>
</dbReference>
<dbReference type="PROSITE" id="PS00379">
    <property type="entry name" value="CDP_ALCOHOL_P_TRANSF"/>
    <property type="match status" value="1"/>
</dbReference>
<dbReference type="InterPro" id="IPR048254">
    <property type="entry name" value="CDP_ALCOHOL_P_TRANSF_CS"/>
</dbReference>
<reference evidence="4 5" key="1">
    <citation type="submission" date="2023-04" db="EMBL/GenBank/DDBJ databases">
        <title>YMD61, complete Genome.</title>
        <authorList>
            <person name="Zhang J."/>
        </authorList>
    </citation>
    <scope>NUCLEOTIDE SEQUENCE [LARGE SCALE GENOMIC DNA]</scope>
    <source>
        <strain evidence="4 5">YMD61</strain>
    </source>
</reference>
<dbReference type="RefSeq" id="WP_281463874.1">
    <property type="nucleotide sequence ID" value="NZ_CP124535.1"/>
</dbReference>
<proteinExistence type="inferred from homology"/>
<dbReference type="Gene3D" id="1.20.120.1760">
    <property type="match status" value="1"/>
</dbReference>
<feature type="transmembrane region" description="Helical" evidence="3">
    <location>
        <begin position="209"/>
        <end position="230"/>
    </location>
</feature>
<evidence type="ECO:0000313" key="5">
    <source>
        <dbReference type="Proteomes" id="UP001230978"/>
    </source>
</evidence>
<organism evidence="4 5">
    <name type="scientific">Fuscovulum ytuae</name>
    <dbReference type="NCBI Taxonomy" id="3042299"/>
    <lineage>
        <taxon>Bacteria</taxon>
        <taxon>Pseudomonadati</taxon>
        <taxon>Pseudomonadota</taxon>
        <taxon>Alphaproteobacteria</taxon>
        <taxon>Rhodobacterales</taxon>
        <taxon>Paracoccaceae</taxon>
        <taxon>Fuscovulum</taxon>
    </lineage>
</organism>
<feature type="transmembrane region" description="Helical" evidence="3">
    <location>
        <begin position="153"/>
        <end position="173"/>
    </location>
</feature>
<keyword evidence="3" id="KW-0812">Transmembrane</keyword>
<accession>A0ABY8Q3G5</accession>
<comment type="similarity">
    <text evidence="2">Belongs to the CDP-alcohol phosphatidyltransferase class-I family.</text>
</comment>
<evidence type="ECO:0000256" key="2">
    <source>
        <dbReference type="RuleBase" id="RU003750"/>
    </source>
</evidence>
<dbReference type="Proteomes" id="UP001230978">
    <property type="component" value="Chromosome"/>
</dbReference>
<dbReference type="InterPro" id="IPR043130">
    <property type="entry name" value="CDP-OH_PTrfase_TM_dom"/>
</dbReference>
<evidence type="ECO:0000256" key="3">
    <source>
        <dbReference type="SAM" id="Phobius"/>
    </source>
</evidence>
<evidence type="ECO:0000313" key="4">
    <source>
        <dbReference type="EMBL" id="WGV14747.1"/>
    </source>
</evidence>
<gene>
    <name evidence="4" type="ORF">QF092_10610</name>
</gene>
<feature type="transmembrane region" description="Helical" evidence="3">
    <location>
        <begin position="127"/>
        <end position="147"/>
    </location>
</feature>
<evidence type="ECO:0000256" key="1">
    <source>
        <dbReference type="ARBA" id="ARBA00022679"/>
    </source>
</evidence>
<name>A0ABY8Q3G5_9RHOB</name>
<keyword evidence="3" id="KW-1133">Transmembrane helix</keyword>
<sequence>MGQVEAGTHGSRALPEGVIPAGAMAFAVAVVVGAFGGAALLAGGAMAGVLAFVARQAARHYPHARFGGCNAVTLARAGAVVGLAALLPFVSGGWVVLAVAAVALAADGVDGWLARRSGLSSAFGARFDMEVDAALAAVLAGHLWLAGQTGAEILALGLMRYVFVAGFLPFPWLAAPLPERFGRKAACVVQIAALILLQAPGWPEGAARGIGVLAVAVLGWSFGRDVIWLWRNRG</sequence>
<keyword evidence="5" id="KW-1185">Reference proteome</keyword>